<reference evidence="3 4" key="1">
    <citation type="submission" date="2025-04" db="UniProtKB">
        <authorList>
            <consortium name="RefSeq"/>
        </authorList>
    </citation>
    <scope>IDENTIFICATION</scope>
    <source>
        <tissue evidence="3 4">Ear skin</tissue>
    </source>
</reference>
<gene>
    <name evidence="3 4" type="primary">KIAA0825</name>
</gene>
<dbReference type="PANTHER" id="PTHR33960">
    <property type="entry name" value="SIMILAR TO KIAA0825 PROTEIN"/>
    <property type="match status" value="1"/>
</dbReference>
<feature type="compositionally biased region" description="Low complexity" evidence="1">
    <location>
        <begin position="1303"/>
        <end position="1312"/>
    </location>
</feature>
<dbReference type="PANTHER" id="PTHR33960:SF1">
    <property type="entry name" value="SIMILAR TO KIAA0825 PROTEIN"/>
    <property type="match status" value="1"/>
</dbReference>
<dbReference type="CTD" id="285600"/>
<sequence length="1320" mass="152557">MDCGDEYSHNSFNLHCLLNSFPGDLEFKQIFSDIDEKIEQNATSIEHCIKEIQSEVNKQYPDVRLQTTMDCSEWLKNYNYNSYKSPSIPHGDLIKFLKTLQDLLKNEQNQEELTLDLLWDLSCQSSVSFPSTLSGSCLHFLSRTSLHSVEDHSNMDVKSIWDDIRLHLRRFLVSKLQSHNEINNSQQKILLKNQCMQQLLFLYPESEVTVKYQNIQNKLLANLLQNCFSSYSRESNLDIMANECQGTMLKLYSMIKEDFNVLCEILAPSSTLKFIKETYLDTVTEEMAKFLEKFCELQFKESGVRVIRTSKSSSRHRGTVHALVTPEYPQKGRNFFLSLDELRFLSQLIKSFLKLEKNVQKLFEEMFLSLKILRNTSAYFANKGLGRSCPLCLCNQNNVVKRILETSKREVVIEKPRANETSVPSEQLLPVKEITLLDFGWRNAFKEVSLPLAHCITTAVEDFSTKILQQEQNERSSTISYTLTLVNAQQVWQDGQVVPEEDQPKKIAKFCSDIMEKLDTMLPLALACRDDSFQEIRANFVEACCKVATAVLARLQERGKEVPSKAPLKNLHTLLSTAVYVFQHFMQYDNLMKENAKKPIFLVPVQRYQEFINTLQFQVTDYCVRVCATSILQDAESHHWDDYKAFYEGERCSFSLQMWHYFLWALHHDLWTILPPKLAQEILTEVLEKSLGLLAARYARAHPSYKRTPQIRLDVTTILICTENMLWSVCTSVQTLLNPHEYVDDKIFKIHTHCNNLFTTLVILTSPLTELYKTFQHGMDNSASNSLKSFFKQPLHWLSCISHFYPSLLRTPSAGRLTAEGLLKLLLSQPGCNWNLFLETLLHHDGLLLRILLKSSKHTFQERGSDTENNLNQGSGLIEAVFKVLYHCNFSPQTFGNVFVSYLEEEQLRDFLYKIPVSTYMESEPEVIRCLRLALTDAVKDIVQQIISVMSSGRNGETSLNKHRVPERLRESIPKEWNYVPRETKRKESSKGVTRLVAQAVSIVISELPTVIACLPPPIKYFFFLSERKMSENFFELKKAGLLVWNLIVIICRIFEDGNTVELLTGASLDSWSKDKLSLICACLESIMGEQTTNPHQMTQKVLRSIEQQKPNWIECQFLKARKLSTECAFMTIEKSTALEEGETALELTEQKINMMVLDVCHKPGGSEYLRQIYHIMRLNEEYLKEQLFSMTGSEQKPLPIRPLRTTLRSMEDQPSAFNPFHVYRVFSENMLDQSAITKWNWNWSNLLPNYLGLDKMTFSVLLKNRWEMRKDERLEEEEKAMLEHLKRMCAIQNSSALDNAEEQSSAENSNSFILGNNHM</sequence>
<dbReference type="RefSeq" id="XP_032332019.1">
    <property type="nucleotide sequence ID" value="XM_032476128.1"/>
</dbReference>
<protein>
    <submittedName>
        <fullName evidence="3 4">Uncharacterized protein KIAA0825 homolog isoform X1</fullName>
    </submittedName>
</protein>
<dbReference type="Proteomes" id="UP000694856">
    <property type="component" value="Chromosome 3"/>
</dbReference>
<dbReference type="KEGG" id="cfr:102519591"/>
<feature type="region of interest" description="Disordered" evidence="1">
    <location>
        <begin position="1297"/>
        <end position="1320"/>
    </location>
</feature>
<name>A0A8B8SPD5_CAMFR</name>
<dbReference type="InterPro" id="IPR027993">
    <property type="entry name" value="DUF4495"/>
</dbReference>
<accession>A0A8B8SPD5</accession>
<organism evidence="2 4">
    <name type="scientific">Camelus ferus</name>
    <name type="common">Wild bactrian camel</name>
    <name type="synonym">Camelus bactrianus ferus</name>
    <dbReference type="NCBI Taxonomy" id="419612"/>
    <lineage>
        <taxon>Eukaryota</taxon>
        <taxon>Metazoa</taxon>
        <taxon>Chordata</taxon>
        <taxon>Craniata</taxon>
        <taxon>Vertebrata</taxon>
        <taxon>Euteleostomi</taxon>
        <taxon>Mammalia</taxon>
        <taxon>Eutheria</taxon>
        <taxon>Laurasiatheria</taxon>
        <taxon>Artiodactyla</taxon>
        <taxon>Tylopoda</taxon>
        <taxon>Camelidae</taxon>
        <taxon>Camelus</taxon>
    </lineage>
</organism>
<dbReference type="GeneID" id="102519591"/>
<dbReference type="Pfam" id="PF14906">
    <property type="entry name" value="DUF4495"/>
    <property type="match status" value="1"/>
</dbReference>
<evidence type="ECO:0000313" key="2">
    <source>
        <dbReference type="Proteomes" id="UP000694856"/>
    </source>
</evidence>
<evidence type="ECO:0000256" key="1">
    <source>
        <dbReference type="SAM" id="MobiDB-lite"/>
    </source>
</evidence>
<evidence type="ECO:0000313" key="4">
    <source>
        <dbReference type="RefSeq" id="XP_032332028.1"/>
    </source>
</evidence>
<keyword evidence="2" id="KW-1185">Reference proteome</keyword>
<evidence type="ECO:0000313" key="3">
    <source>
        <dbReference type="RefSeq" id="XP_032332019.1"/>
    </source>
</evidence>
<dbReference type="RefSeq" id="XP_032332028.1">
    <property type="nucleotide sequence ID" value="XM_032476137.1"/>
</dbReference>
<proteinExistence type="predicted"/>